<evidence type="ECO:0000313" key="1">
    <source>
        <dbReference type="EMBL" id="VDL63736.1"/>
    </source>
</evidence>
<dbReference type="Proteomes" id="UP000274504">
    <property type="component" value="Unassembled WGS sequence"/>
</dbReference>
<accession>A0A0R3SY14</accession>
<organism evidence="3">
    <name type="scientific">Hymenolepis diminuta</name>
    <name type="common">Rat tapeworm</name>
    <dbReference type="NCBI Taxonomy" id="6216"/>
    <lineage>
        <taxon>Eukaryota</taxon>
        <taxon>Metazoa</taxon>
        <taxon>Spiralia</taxon>
        <taxon>Lophotrochozoa</taxon>
        <taxon>Platyhelminthes</taxon>
        <taxon>Cestoda</taxon>
        <taxon>Eucestoda</taxon>
        <taxon>Cyclophyllidea</taxon>
        <taxon>Hymenolepididae</taxon>
        <taxon>Hymenolepis</taxon>
    </lineage>
</organism>
<protein>
    <submittedName>
        <fullName evidence="3">Kelch repeat-containing protein</fullName>
    </submittedName>
</protein>
<reference evidence="3" key="1">
    <citation type="submission" date="2017-02" db="UniProtKB">
        <authorList>
            <consortium name="WormBaseParasite"/>
        </authorList>
    </citation>
    <scope>IDENTIFICATION</scope>
</reference>
<dbReference type="InterPro" id="IPR015915">
    <property type="entry name" value="Kelch-typ_b-propeller"/>
</dbReference>
<dbReference type="WBParaSite" id="HDID_0001065901-mRNA-1">
    <property type="protein sequence ID" value="HDID_0001065901-mRNA-1"/>
    <property type="gene ID" value="HDID_0001065901"/>
</dbReference>
<evidence type="ECO:0000313" key="3">
    <source>
        <dbReference type="WBParaSite" id="HDID_0001065901-mRNA-1"/>
    </source>
</evidence>
<evidence type="ECO:0000313" key="2">
    <source>
        <dbReference type="Proteomes" id="UP000274504"/>
    </source>
</evidence>
<dbReference type="Gene3D" id="2.120.10.80">
    <property type="entry name" value="Kelch-type beta propeller"/>
    <property type="match status" value="1"/>
</dbReference>
<dbReference type="SUPFAM" id="SSF50965">
    <property type="entry name" value="Galactose oxidase, central domain"/>
    <property type="match status" value="1"/>
</dbReference>
<proteinExistence type="predicted"/>
<reference evidence="1 2" key="2">
    <citation type="submission" date="2018-11" db="EMBL/GenBank/DDBJ databases">
        <authorList>
            <consortium name="Pathogen Informatics"/>
        </authorList>
    </citation>
    <scope>NUCLEOTIDE SEQUENCE [LARGE SCALE GENOMIC DNA]</scope>
</reference>
<sequence length="130" mass="14456">MIEERWRCAAVNIPDSGVLVIGGKGRNGLPLRSTELLTRQFGEGGGGRGMKWEWLPFTPMNKEHGVDPLAVYFQSRVYVVGCGEKVNEMEMLDVKAGGQWTSLIFFSHSPDQRLRINSMAIVGNELFVKG</sequence>
<dbReference type="OrthoDB" id="6282652at2759"/>
<gene>
    <name evidence="1" type="ORF">HDID_LOCUS10657</name>
</gene>
<name>A0A0R3SY14_HYMDI</name>
<dbReference type="InterPro" id="IPR011043">
    <property type="entry name" value="Gal_Oxase/kelch_b-propeller"/>
</dbReference>
<dbReference type="AlphaFoldDB" id="A0A0R3SY14"/>
<dbReference type="EMBL" id="UYSG01011824">
    <property type="protein sequence ID" value="VDL63736.1"/>
    <property type="molecule type" value="Genomic_DNA"/>
</dbReference>